<comment type="caution">
    <text evidence="4">The sequence shown here is derived from an EMBL/GenBank/DDBJ whole genome shotgun (WGS) entry which is preliminary data.</text>
</comment>
<evidence type="ECO:0000256" key="2">
    <source>
        <dbReference type="HAMAP-Rule" id="MF_00048"/>
    </source>
</evidence>
<dbReference type="NCBIfam" id="NF009150">
    <property type="entry name" value="PRK12497.1-3"/>
    <property type="match status" value="1"/>
</dbReference>
<dbReference type="PANTHER" id="PTHR34039:SF1">
    <property type="entry name" value="UPF0102 PROTEIN YRAN"/>
    <property type="match status" value="1"/>
</dbReference>
<dbReference type="PANTHER" id="PTHR34039">
    <property type="entry name" value="UPF0102 PROTEIN YRAN"/>
    <property type="match status" value="1"/>
</dbReference>
<evidence type="ECO:0000313" key="4">
    <source>
        <dbReference type="EMBL" id="MEY1662630.1"/>
    </source>
</evidence>
<protein>
    <recommendedName>
        <fullName evidence="2">UPF0102 protein AB5I84_10770</fullName>
    </recommendedName>
</protein>
<dbReference type="InterPro" id="IPR011335">
    <property type="entry name" value="Restrct_endonuc-II-like"/>
</dbReference>
<dbReference type="Proteomes" id="UP001562065">
    <property type="component" value="Unassembled WGS sequence"/>
</dbReference>
<proteinExistence type="inferred from homology"/>
<sequence>MCRSRPSAPTASKPPAPNRGADAERCAAHYLQQHGLVLLAQNVLYRQGELDLVMEHGDNLVFVEVRLRRGSRFGGAIGSVTVTKQRRIIGAARQYLAAHPTLAERPCRFDLVALDEDHRGHRRIQWLQAAFDTCIPDPKREWT</sequence>
<dbReference type="NCBIfam" id="TIGR00252">
    <property type="entry name" value="YraN family protein"/>
    <property type="match status" value="1"/>
</dbReference>
<dbReference type="RefSeq" id="WP_369455860.1">
    <property type="nucleotide sequence ID" value="NZ_JBGCUO010000001.1"/>
</dbReference>
<dbReference type="Pfam" id="PF02021">
    <property type="entry name" value="UPF0102"/>
    <property type="match status" value="1"/>
</dbReference>
<dbReference type="Gene3D" id="3.40.1350.10">
    <property type="match status" value="1"/>
</dbReference>
<dbReference type="EMBL" id="JBGCUO010000001">
    <property type="protein sequence ID" value="MEY1662630.1"/>
    <property type="molecule type" value="Genomic_DNA"/>
</dbReference>
<feature type="compositionally biased region" description="Low complexity" evidence="3">
    <location>
        <begin position="1"/>
        <end position="11"/>
    </location>
</feature>
<evidence type="ECO:0000256" key="1">
    <source>
        <dbReference type="ARBA" id="ARBA00006738"/>
    </source>
</evidence>
<gene>
    <name evidence="4" type="ORF">AB5I84_10770</name>
</gene>
<feature type="region of interest" description="Disordered" evidence="3">
    <location>
        <begin position="1"/>
        <end position="21"/>
    </location>
</feature>
<accession>A0ABV4AII0</accession>
<dbReference type="SUPFAM" id="SSF52980">
    <property type="entry name" value="Restriction endonuclease-like"/>
    <property type="match status" value="1"/>
</dbReference>
<evidence type="ECO:0000313" key="5">
    <source>
        <dbReference type="Proteomes" id="UP001562065"/>
    </source>
</evidence>
<organism evidence="4 5">
    <name type="scientific">Isoalcanivorax beigongshangi</name>
    <dbReference type="NCBI Taxonomy" id="3238810"/>
    <lineage>
        <taxon>Bacteria</taxon>
        <taxon>Pseudomonadati</taxon>
        <taxon>Pseudomonadota</taxon>
        <taxon>Gammaproteobacteria</taxon>
        <taxon>Oceanospirillales</taxon>
        <taxon>Alcanivoracaceae</taxon>
        <taxon>Isoalcanivorax</taxon>
    </lineage>
</organism>
<name>A0ABV4AII0_9GAMM</name>
<keyword evidence="5" id="KW-1185">Reference proteome</keyword>
<reference evidence="4 5" key="1">
    <citation type="submission" date="2024-07" db="EMBL/GenBank/DDBJ databases">
        <authorList>
            <person name="Ren Q."/>
        </authorList>
    </citation>
    <scope>NUCLEOTIDE SEQUENCE [LARGE SCALE GENOMIC DNA]</scope>
    <source>
        <strain evidence="4 5">REN37</strain>
    </source>
</reference>
<dbReference type="HAMAP" id="MF_00048">
    <property type="entry name" value="UPF0102"/>
    <property type="match status" value="1"/>
</dbReference>
<dbReference type="InterPro" id="IPR003509">
    <property type="entry name" value="UPF0102_YraN-like"/>
</dbReference>
<dbReference type="InterPro" id="IPR011856">
    <property type="entry name" value="tRNA_endonuc-like_dom_sf"/>
</dbReference>
<evidence type="ECO:0000256" key="3">
    <source>
        <dbReference type="SAM" id="MobiDB-lite"/>
    </source>
</evidence>
<comment type="similarity">
    <text evidence="1 2">Belongs to the UPF0102 family.</text>
</comment>